<comment type="caution">
    <text evidence="4">The sequence shown here is derived from an EMBL/GenBank/DDBJ whole genome shotgun (WGS) entry which is preliminary data.</text>
</comment>
<organism evidence="4 5">
    <name type="scientific">Tetraparma gracilis</name>
    <dbReference type="NCBI Taxonomy" id="2962635"/>
    <lineage>
        <taxon>Eukaryota</taxon>
        <taxon>Sar</taxon>
        <taxon>Stramenopiles</taxon>
        <taxon>Ochrophyta</taxon>
        <taxon>Bolidophyceae</taxon>
        <taxon>Parmales</taxon>
        <taxon>Triparmaceae</taxon>
        <taxon>Tetraparma</taxon>
    </lineage>
</organism>
<dbReference type="PROSITE" id="PS50067">
    <property type="entry name" value="KINESIN_MOTOR_2"/>
    <property type="match status" value="1"/>
</dbReference>
<dbReference type="InterPro" id="IPR027640">
    <property type="entry name" value="Kinesin-like_fam"/>
</dbReference>
<dbReference type="SMART" id="SM00129">
    <property type="entry name" value="KISc"/>
    <property type="match status" value="1"/>
</dbReference>
<dbReference type="InterPro" id="IPR001752">
    <property type="entry name" value="Kinesin_motor_dom"/>
</dbReference>
<keyword evidence="1" id="KW-0067">ATP-binding</keyword>
<dbReference type="Gene3D" id="3.40.850.10">
    <property type="entry name" value="Kinesin motor domain"/>
    <property type="match status" value="2"/>
</dbReference>
<evidence type="ECO:0000256" key="1">
    <source>
        <dbReference type="PROSITE-ProRule" id="PRU00283"/>
    </source>
</evidence>
<sequence length="554" mass="59367">MPAITVVARIRPMADQIGLTERLRGTDTETLKLPSLSSGPSSAPASSVSVSANTLTVRTPASTSSASSSFSYLSSTIQGSDQDATYNTLGAPILSHLANNKNSTVLAYGQTGSGKTHTMFGPEGALTNDAVKVAHPNVPQSWGIFPRAAFFLLSDPAVSSLSISAIEVFQEKTYDLLNSRRPLQMGTETAAVYAPNERVASLHGAEASNGTHPPGCRCGVCWQAKKKAQEERMARRDSAQAAQTKRAPSKRAAAPTEDNFRLIGETVEVVGTPQDIARVASTVEATRIALSHNLNDRSSRSHAMITLHLAKHDASGRELKQLLLGMVIQGLAMKKQHIPYRDSKLTKLLRGQLEGGAKITICVCVADGAEHAEESVCTMRFGSRCAAVSNVAHEQSYGEGGGDPEEALNRCRAELAELEEKGFGETFGQGFPESEVNGYKRNVATLSESKERQLTFQRDLMEAKARAKRMGGGESRGSKKIASKVGELAAKVAECKRDVENYEGLVMRQRSIKGFVRAPNKLYAKKLGELKELEQRVTRRGGGGVKGSASAPLL</sequence>
<reference evidence="4 5" key="1">
    <citation type="journal article" date="2023" name="Commun. Biol.">
        <title>Genome analysis of Parmales, the sister group of diatoms, reveals the evolutionary specialization of diatoms from phago-mixotrophs to photoautotrophs.</title>
        <authorList>
            <person name="Ban H."/>
            <person name="Sato S."/>
            <person name="Yoshikawa S."/>
            <person name="Yamada K."/>
            <person name="Nakamura Y."/>
            <person name="Ichinomiya M."/>
            <person name="Sato N."/>
            <person name="Blanc-Mathieu R."/>
            <person name="Endo H."/>
            <person name="Kuwata A."/>
            <person name="Ogata H."/>
        </authorList>
    </citation>
    <scope>NUCLEOTIDE SEQUENCE [LARGE SCALE GENOMIC DNA]</scope>
</reference>
<dbReference type="InterPro" id="IPR036961">
    <property type="entry name" value="Kinesin_motor_dom_sf"/>
</dbReference>
<dbReference type="InterPro" id="IPR027417">
    <property type="entry name" value="P-loop_NTPase"/>
</dbReference>
<evidence type="ECO:0000313" key="4">
    <source>
        <dbReference type="EMBL" id="GMI29378.1"/>
    </source>
</evidence>
<dbReference type="PRINTS" id="PR00380">
    <property type="entry name" value="KINESINHEAVY"/>
</dbReference>
<gene>
    <name evidence="4" type="ORF">TeGR_g9221</name>
</gene>
<dbReference type="EMBL" id="BRYB01004334">
    <property type="protein sequence ID" value="GMI29378.1"/>
    <property type="molecule type" value="Genomic_DNA"/>
</dbReference>
<proteinExistence type="inferred from homology"/>
<dbReference type="Proteomes" id="UP001165060">
    <property type="component" value="Unassembled WGS sequence"/>
</dbReference>
<feature type="region of interest" description="Disordered" evidence="2">
    <location>
        <begin position="231"/>
        <end position="257"/>
    </location>
</feature>
<protein>
    <recommendedName>
        <fullName evidence="3">Kinesin motor domain-containing protein</fullName>
    </recommendedName>
</protein>
<evidence type="ECO:0000313" key="5">
    <source>
        <dbReference type="Proteomes" id="UP001165060"/>
    </source>
</evidence>
<dbReference type="PANTHER" id="PTHR24115">
    <property type="entry name" value="KINESIN-RELATED"/>
    <property type="match status" value="1"/>
</dbReference>
<name>A0ABQ6MMY7_9STRA</name>
<keyword evidence="1" id="KW-0547">Nucleotide-binding</keyword>
<keyword evidence="5" id="KW-1185">Reference proteome</keyword>
<accession>A0ABQ6MMY7</accession>
<feature type="domain" description="Kinesin motor" evidence="3">
    <location>
        <begin position="3"/>
        <end position="388"/>
    </location>
</feature>
<evidence type="ECO:0000259" key="3">
    <source>
        <dbReference type="PROSITE" id="PS50067"/>
    </source>
</evidence>
<evidence type="ECO:0000256" key="2">
    <source>
        <dbReference type="SAM" id="MobiDB-lite"/>
    </source>
</evidence>
<keyword evidence="1" id="KW-0505">Motor protein</keyword>
<dbReference type="SUPFAM" id="SSF52540">
    <property type="entry name" value="P-loop containing nucleoside triphosphate hydrolases"/>
    <property type="match status" value="1"/>
</dbReference>
<dbReference type="Pfam" id="PF00225">
    <property type="entry name" value="Kinesin"/>
    <property type="match status" value="2"/>
</dbReference>
<feature type="binding site" evidence="1">
    <location>
        <begin position="109"/>
        <end position="116"/>
    </location>
    <ligand>
        <name>ATP</name>
        <dbReference type="ChEBI" id="CHEBI:30616"/>
    </ligand>
</feature>
<comment type="similarity">
    <text evidence="1">Belongs to the TRAFAC class myosin-kinesin ATPase superfamily. Kinesin family.</text>
</comment>